<evidence type="ECO:0000313" key="1">
    <source>
        <dbReference type="EMBL" id="ENO13149.1"/>
    </source>
</evidence>
<dbReference type="Gene3D" id="2.30.30.400">
    <property type="entry name" value="Rof-like"/>
    <property type="match status" value="1"/>
</dbReference>
<dbReference type="OrthoDB" id="5344363at2"/>
<comment type="caution">
    <text evidence="1">The sequence shown here is derived from an EMBL/GenBank/DDBJ whole genome shotgun (WGS) entry which is preliminary data.</text>
</comment>
<dbReference type="SUPFAM" id="SSF101744">
    <property type="entry name" value="Rof/RNase P subunit-like"/>
    <property type="match status" value="1"/>
</dbReference>
<dbReference type="InterPro" id="IPR038626">
    <property type="entry name" value="Rof-like_sf"/>
</dbReference>
<accession>N6VZ51</accession>
<organism evidence="1 2">
    <name type="scientific">Marinobacter nanhaiticus D15-8W</name>
    <dbReference type="NCBI Taxonomy" id="626887"/>
    <lineage>
        <taxon>Bacteria</taxon>
        <taxon>Pseudomonadati</taxon>
        <taxon>Pseudomonadota</taxon>
        <taxon>Gammaproteobacteria</taxon>
        <taxon>Pseudomonadales</taxon>
        <taxon>Marinobacteraceae</taxon>
        <taxon>Marinobacter</taxon>
    </lineage>
</organism>
<dbReference type="eggNOG" id="COG4568">
    <property type="taxonomic scope" value="Bacteria"/>
</dbReference>
<sequence length="85" mass="9565">MTNNYQPIDCSAHDILLEVATFQRTVEIVFRDEAGQIQAFHDRIRDVFTRAGEEFLLLGRGQLIRLDHLILVDGKPVTQGGKVSA</sequence>
<dbReference type="PATRIC" id="fig|626887.3.peg.3432"/>
<dbReference type="InterPro" id="IPR023534">
    <property type="entry name" value="Rof/RNase_P-like"/>
</dbReference>
<dbReference type="Proteomes" id="UP000013165">
    <property type="component" value="Unassembled WGS sequence"/>
</dbReference>
<keyword evidence="2" id="KW-1185">Reference proteome</keyword>
<proteinExistence type="predicted"/>
<dbReference type="HOGENOM" id="CLU_187661_0_0_6"/>
<dbReference type="EMBL" id="APLQ01000014">
    <property type="protein sequence ID" value="ENO13149.1"/>
    <property type="molecule type" value="Genomic_DNA"/>
</dbReference>
<protein>
    <submittedName>
        <fullName evidence="1">Uncharacterized protein</fullName>
    </submittedName>
</protein>
<name>N6VZ51_9GAMM</name>
<gene>
    <name evidence="1" type="ORF">J057_17175</name>
</gene>
<dbReference type="RefSeq" id="WP_004581374.1">
    <property type="nucleotide sequence ID" value="NZ_AP028878.1"/>
</dbReference>
<reference evidence="1 2" key="1">
    <citation type="journal article" date="2013" name="Genome Announc.">
        <title>Genome Sequence of the Polycyclic Aromatic Hydrocarbon-Degrading Bacterium Strain Marinobacter nanhaiticus D15-8WT.</title>
        <authorList>
            <person name="Cui Z."/>
            <person name="Gao W."/>
            <person name="Li Q."/>
            <person name="Xu G."/>
            <person name="Zheng L."/>
        </authorList>
    </citation>
    <scope>NUCLEOTIDE SEQUENCE [LARGE SCALE GENOMIC DNA]</scope>
    <source>
        <strain evidence="1 2">D15-8W</strain>
    </source>
</reference>
<dbReference type="AlphaFoldDB" id="N6VZ51"/>
<dbReference type="STRING" id="626887.J057_17175"/>
<evidence type="ECO:0000313" key="2">
    <source>
        <dbReference type="Proteomes" id="UP000013165"/>
    </source>
</evidence>